<dbReference type="EMBL" id="JANBPU010000267">
    <property type="protein sequence ID" value="KAJ1913356.1"/>
    <property type="molecule type" value="Genomic_DNA"/>
</dbReference>
<accession>A0A9W7ZTQ8</accession>
<gene>
    <name evidence="2" type="ORF">H4219_005245</name>
</gene>
<reference evidence="2" key="1">
    <citation type="submission" date="2022-07" db="EMBL/GenBank/DDBJ databases">
        <title>Phylogenomic reconstructions and comparative analyses of Kickxellomycotina fungi.</title>
        <authorList>
            <person name="Reynolds N.K."/>
            <person name="Stajich J.E."/>
            <person name="Barry K."/>
            <person name="Grigoriev I.V."/>
            <person name="Crous P."/>
            <person name="Smith M.E."/>
        </authorList>
    </citation>
    <scope>NUCLEOTIDE SEQUENCE</scope>
    <source>
        <strain evidence="2">NBRC 100468</strain>
    </source>
</reference>
<feature type="region of interest" description="Disordered" evidence="1">
    <location>
        <begin position="105"/>
        <end position="126"/>
    </location>
</feature>
<feature type="region of interest" description="Disordered" evidence="1">
    <location>
        <begin position="1"/>
        <end position="39"/>
    </location>
</feature>
<name>A0A9W7ZTQ8_9FUNG</name>
<evidence type="ECO:0000256" key="1">
    <source>
        <dbReference type="SAM" id="MobiDB-lite"/>
    </source>
</evidence>
<protein>
    <submittedName>
        <fullName evidence="2">Uncharacterized protein</fullName>
    </submittedName>
</protein>
<dbReference type="AlphaFoldDB" id="A0A9W7ZTQ8"/>
<evidence type="ECO:0000313" key="2">
    <source>
        <dbReference type="EMBL" id="KAJ1913356.1"/>
    </source>
</evidence>
<feature type="compositionally biased region" description="Basic and acidic residues" evidence="1">
    <location>
        <begin position="19"/>
        <end position="37"/>
    </location>
</feature>
<keyword evidence="3" id="KW-1185">Reference proteome</keyword>
<dbReference type="Proteomes" id="UP001150538">
    <property type="component" value="Unassembled WGS sequence"/>
</dbReference>
<evidence type="ECO:0000313" key="3">
    <source>
        <dbReference type="Proteomes" id="UP001150538"/>
    </source>
</evidence>
<comment type="caution">
    <text evidence="2">The sequence shown here is derived from an EMBL/GenBank/DDBJ whole genome shotgun (WGS) entry which is preliminary data.</text>
</comment>
<organism evidence="2 3">
    <name type="scientific">Mycoemilia scoparia</name>
    <dbReference type="NCBI Taxonomy" id="417184"/>
    <lineage>
        <taxon>Eukaryota</taxon>
        <taxon>Fungi</taxon>
        <taxon>Fungi incertae sedis</taxon>
        <taxon>Zoopagomycota</taxon>
        <taxon>Kickxellomycotina</taxon>
        <taxon>Kickxellomycetes</taxon>
        <taxon>Kickxellales</taxon>
        <taxon>Kickxellaceae</taxon>
        <taxon>Mycoemilia</taxon>
    </lineage>
</organism>
<sequence length="126" mass="14249">MESVDQNPNKGCHNLPKSKGKEQQQKVLEECDQEGKRPPCFNHNELDAFLTQQQQLMDEYYQNQDPSLSQGNDIECQSMPSYVKQPPNGSTAQLPFGFVLTYEDSNSQPELQQDPQGQSIVEILSS</sequence>
<proteinExistence type="predicted"/>